<keyword evidence="1" id="KW-0472">Membrane</keyword>
<accession>A0ABS5B0V2</accession>
<dbReference type="EMBL" id="QFAY01000021">
    <property type="protein sequence ID" value="MBP2621604.1"/>
    <property type="molecule type" value="Genomic_DNA"/>
</dbReference>
<feature type="transmembrane region" description="Helical" evidence="1">
    <location>
        <begin position="216"/>
        <end position="236"/>
    </location>
</feature>
<reference evidence="2 3" key="1">
    <citation type="submission" date="2018-05" db="EMBL/GenBank/DDBJ databases">
        <title>Draft genome sequence of Streptococcus panodentis CCUG 70867T.</title>
        <authorList>
            <person name="Salva-Serra F."/>
            <person name="Mendez V."/>
            <person name="Jaen-Luchoro D."/>
            <person name="Gonzales-Siles L."/>
            <person name="Karlsson R."/>
            <person name="Engstrom-Jakobsson H."/>
            <person name="Busquets A."/>
            <person name="Gomila M."/>
            <person name="Pineiro-Iglesias B."/>
            <person name="Bennasar-Figueras A."/>
            <person name="Seeger M."/>
            <person name="Moore E."/>
        </authorList>
    </citation>
    <scope>NUCLEOTIDE SEQUENCE [LARGE SCALE GENOMIC DNA]</scope>
    <source>
        <strain evidence="2 3">CCUG 70867</strain>
    </source>
</reference>
<evidence type="ECO:0000313" key="3">
    <source>
        <dbReference type="Proteomes" id="UP001519349"/>
    </source>
</evidence>
<dbReference type="RefSeq" id="WP_209551699.1">
    <property type="nucleotide sequence ID" value="NZ_QFAY01000021.1"/>
</dbReference>
<keyword evidence="3" id="KW-1185">Reference proteome</keyword>
<feature type="transmembrane region" description="Helical" evidence="1">
    <location>
        <begin position="166"/>
        <end position="186"/>
    </location>
</feature>
<evidence type="ECO:0000256" key="1">
    <source>
        <dbReference type="SAM" id="Phobius"/>
    </source>
</evidence>
<organism evidence="2 3">
    <name type="scientific">Streptococcus panodentis</name>
    <dbReference type="NCBI Taxonomy" id="1581472"/>
    <lineage>
        <taxon>Bacteria</taxon>
        <taxon>Bacillati</taxon>
        <taxon>Bacillota</taxon>
        <taxon>Bacilli</taxon>
        <taxon>Lactobacillales</taxon>
        <taxon>Streptococcaceae</taxon>
        <taxon>Streptococcus</taxon>
    </lineage>
</organism>
<protein>
    <submittedName>
        <fullName evidence="2">Uncharacterized protein</fullName>
    </submittedName>
</protein>
<sequence>MKKKELADLALGLGLSFDEKQEIIYGKRRGFTFYAEPIMADDQFAIFFSVGSAEGPAPSSLLAALTDVSEVLLRHEQAGHCVAYQVLNSSDFEQLRSILQEAIEDSTRYFEARGLVNVCEKSGSAGDVGLYQVKGELLFLLPSTYQELTAAKSRSRAGRSRPKEHYMLGIAGAFLGSLLGSLSVFILAASGIAAIMAGILVAVLTLKGYQKFAKRLSLFGAAVSLLLAPAMSLLAFQLQNAQTLSRQEGRTIFEAFDMVNHAAMAGQVSGQYWANGAAMLLVSVIALLVAISAVAEKY</sequence>
<comment type="caution">
    <text evidence="2">The sequence shown here is derived from an EMBL/GenBank/DDBJ whole genome shotgun (WGS) entry which is preliminary data.</text>
</comment>
<keyword evidence="1" id="KW-0812">Transmembrane</keyword>
<keyword evidence="1" id="KW-1133">Transmembrane helix</keyword>
<gene>
    <name evidence="2" type="ORF">DHL47_09810</name>
</gene>
<proteinExistence type="predicted"/>
<evidence type="ECO:0000313" key="2">
    <source>
        <dbReference type="EMBL" id="MBP2621604.1"/>
    </source>
</evidence>
<dbReference type="Proteomes" id="UP001519349">
    <property type="component" value="Unassembled WGS sequence"/>
</dbReference>
<feature type="transmembrane region" description="Helical" evidence="1">
    <location>
        <begin position="272"/>
        <end position="295"/>
    </location>
</feature>
<name>A0ABS5B0V2_9STRE</name>
<feature type="transmembrane region" description="Helical" evidence="1">
    <location>
        <begin position="192"/>
        <end position="209"/>
    </location>
</feature>